<gene>
    <name evidence="1" type="ORF">CMV_001483</name>
</gene>
<sequence length="76" mass="8262">MYECVIGLMVFQEVEAVVCGSDGDLLGEASDAGHEEGACAAEERYKAKESDHGEVIKVGSLGIERQQIVQRIWPSH</sequence>
<protein>
    <submittedName>
        <fullName evidence="1">Uncharacterized protein</fullName>
    </submittedName>
</protein>
<accession>A0A8J4VWW8</accession>
<dbReference type="Proteomes" id="UP000737018">
    <property type="component" value="Unassembled WGS sequence"/>
</dbReference>
<keyword evidence="2" id="KW-1185">Reference proteome</keyword>
<organism evidence="1 2">
    <name type="scientific">Castanea mollissima</name>
    <name type="common">Chinese chestnut</name>
    <dbReference type="NCBI Taxonomy" id="60419"/>
    <lineage>
        <taxon>Eukaryota</taxon>
        <taxon>Viridiplantae</taxon>
        <taxon>Streptophyta</taxon>
        <taxon>Embryophyta</taxon>
        <taxon>Tracheophyta</taxon>
        <taxon>Spermatophyta</taxon>
        <taxon>Magnoliopsida</taxon>
        <taxon>eudicotyledons</taxon>
        <taxon>Gunneridae</taxon>
        <taxon>Pentapetalae</taxon>
        <taxon>rosids</taxon>
        <taxon>fabids</taxon>
        <taxon>Fagales</taxon>
        <taxon>Fagaceae</taxon>
        <taxon>Castanea</taxon>
    </lineage>
</organism>
<comment type="caution">
    <text evidence="1">The sequence shown here is derived from an EMBL/GenBank/DDBJ whole genome shotgun (WGS) entry which is preliminary data.</text>
</comment>
<name>A0A8J4VWW8_9ROSI</name>
<dbReference type="EMBL" id="JRKL02000092">
    <property type="protein sequence ID" value="KAF3975253.1"/>
    <property type="molecule type" value="Genomic_DNA"/>
</dbReference>
<proteinExistence type="predicted"/>
<dbReference type="AlphaFoldDB" id="A0A8J4VWW8"/>
<evidence type="ECO:0000313" key="2">
    <source>
        <dbReference type="Proteomes" id="UP000737018"/>
    </source>
</evidence>
<dbReference type="OrthoDB" id="10430571at2759"/>
<evidence type="ECO:0000313" key="1">
    <source>
        <dbReference type="EMBL" id="KAF3975253.1"/>
    </source>
</evidence>
<reference evidence="1" key="1">
    <citation type="submission" date="2020-03" db="EMBL/GenBank/DDBJ databases">
        <title>Castanea mollissima Vanexum genome sequencing.</title>
        <authorList>
            <person name="Staton M."/>
        </authorList>
    </citation>
    <scope>NUCLEOTIDE SEQUENCE</scope>
    <source>
        <tissue evidence="1">Leaf</tissue>
    </source>
</reference>